<dbReference type="RefSeq" id="WP_126631572.1">
    <property type="nucleotide sequence ID" value="NZ_BIFT01000002.1"/>
</dbReference>
<name>A0A402BJU7_9CHLR</name>
<gene>
    <name evidence="2" type="ORF">KDA_71120</name>
</gene>
<evidence type="ECO:0000256" key="1">
    <source>
        <dbReference type="SAM" id="Phobius"/>
    </source>
</evidence>
<feature type="transmembrane region" description="Helical" evidence="1">
    <location>
        <begin position="167"/>
        <end position="200"/>
    </location>
</feature>
<dbReference type="OrthoDB" id="2663350at2"/>
<evidence type="ECO:0000313" key="2">
    <source>
        <dbReference type="EMBL" id="GCE31628.1"/>
    </source>
</evidence>
<evidence type="ECO:0000313" key="3">
    <source>
        <dbReference type="Proteomes" id="UP000287171"/>
    </source>
</evidence>
<keyword evidence="3" id="KW-1185">Reference proteome</keyword>
<accession>A0A402BJU7</accession>
<dbReference type="Proteomes" id="UP000287171">
    <property type="component" value="Unassembled WGS sequence"/>
</dbReference>
<organism evidence="2 3">
    <name type="scientific">Dictyobacter alpinus</name>
    <dbReference type="NCBI Taxonomy" id="2014873"/>
    <lineage>
        <taxon>Bacteria</taxon>
        <taxon>Bacillati</taxon>
        <taxon>Chloroflexota</taxon>
        <taxon>Ktedonobacteria</taxon>
        <taxon>Ktedonobacterales</taxon>
        <taxon>Dictyobacteraceae</taxon>
        <taxon>Dictyobacter</taxon>
    </lineage>
</organism>
<dbReference type="EMBL" id="BIFT01000002">
    <property type="protein sequence ID" value="GCE31628.1"/>
    <property type="molecule type" value="Genomic_DNA"/>
</dbReference>
<sequence>MNRVPGIIKMYFQDKQSWMLIPWLWILLPSFAVNWLIALLTHSDVGLYTGGLASLYLSTAAIGMLIVRETFPFAIGFSARRSEYFLGTLLVVLLFCTGSAVLLLLLSLIEHSLIRGWGVNLHFFSVPYVSDGPWPGQFWISFVLLVHLYSLGLMLASVYQRFRRNGLLILGVIALVTIALTFFALTSWIGWGGIIAWFAQHTAVDLASWLALPALLYIAISYLLLRKATI</sequence>
<proteinExistence type="predicted"/>
<feature type="transmembrane region" description="Helical" evidence="1">
    <location>
        <begin position="20"/>
        <end position="40"/>
    </location>
</feature>
<feature type="transmembrane region" description="Helical" evidence="1">
    <location>
        <begin position="136"/>
        <end position="155"/>
    </location>
</feature>
<keyword evidence="1" id="KW-0812">Transmembrane</keyword>
<dbReference type="AlphaFoldDB" id="A0A402BJU7"/>
<keyword evidence="1" id="KW-0472">Membrane</keyword>
<feature type="transmembrane region" description="Helical" evidence="1">
    <location>
        <begin position="46"/>
        <end position="67"/>
    </location>
</feature>
<reference evidence="3" key="1">
    <citation type="submission" date="2018-12" db="EMBL/GenBank/DDBJ databases">
        <title>Tengunoibacter tsumagoiensis gen. nov., sp. nov., Dictyobacter kobayashii sp. nov., D. alpinus sp. nov., and D. joshuensis sp. nov. and description of Dictyobacteraceae fam. nov. within the order Ktedonobacterales isolated from Tengu-no-mugimeshi.</title>
        <authorList>
            <person name="Wang C.M."/>
            <person name="Zheng Y."/>
            <person name="Sakai Y."/>
            <person name="Toyoda A."/>
            <person name="Minakuchi Y."/>
            <person name="Abe K."/>
            <person name="Yokota A."/>
            <person name="Yabe S."/>
        </authorList>
    </citation>
    <scope>NUCLEOTIDE SEQUENCE [LARGE SCALE GENOMIC DNA]</scope>
    <source>
        <strain evidence="3">Uno16</strain>
    </source>
</reference>
<protein>
    <submittedName>
        <fullName evidence="2">Uncharacterized protein</fullName>
    </submittedName>
</protein>
<keyword evidence="1" id="KW-1133">Transmembrane helix</keyword>
<feature type="transmembrane region" description="Helical" evidence="1">
    <location>
        <begin position="88"/>
        <end position="109"/>
    </location>
</feature>
<feature type="transmembrane region" description="Helical" evidence="1">
    <location>
        <begin position="206"/>
        <end position="225"/>
    </location>
</feature>
<comment type="caution">
    <text evidence="2">The sequence shown here is derived from an EMBL/GenBank/DDBJ whole genome shotgun (WGS) entry which is preliminary data.</text>
</comment>